<sequence>MAYGLSVSKKKSLPLLIKSTCKLPKYPIRRSSDWNSTSIRYDMFGNDFICNPILISRLVTLIILKKLFVNHVINELSVDIFIINIISFIGSSTVQVINTNVSQHITNAIEQMHIEEYEMINKVIKYFMFYG</sequence>
<protein>
    <submittedName>
        <fullName evidence="1">Uncharacterized protein</fullName>
    </submittedName>
</protein>
<accession>U9UN19</accession>
<gene>
    <name evidence="1" type="ORF">GLOINDRAFT_83980</name>
</gene>
<dbReference type="AlphaFoldDB" id="U9UN19"/>
<name>U9UN19_RHIID</name>
<dbReference type="HOGENOM" id="CLU_1928684_0_0_1"/>
<proteinExistence type="predicted"/>
<reference evidence="1" key="1">
    <citation type="submission" date="2013-07" db="EMBL/GenBank/DDBJ databases">
        <title>The genome of an arbuscular mycorrhizal fungus provides insights into the evolution of the oldest plant symbiosis.</title>
        <authorList>
            <consortium name="DOE Joint Genome Institute"/>
            <person name="Tisserant E."/>
            <person name="Malbreil M."/>
            <person name="Kuo A."/>
            <person name="Kohler A."/>
            <person name="Symeonidi A."/>
            <person name="Balestrini R."/>
            <person name="Charron P."/>
            <person name="Duensing N."/>
            <person name="Frei-dit-Frey N."/>
            <person name="Gianinazzi-Pearson V."/>
            <person name="Gilbert B."/>
            <person name="Handa Y."/>
            <person name="Hijri M."/>
            <person name="Kaul R."/>
            <person name="Kawaguchi M."/>
            <person name="Krajinski F."/>
            <person name="Lammers P."/>
            <person name="Lapierre D."/>
            <person name="Masclaux F.G."/>
            <person name="Murat C."/>
            <person name="Morin E."/>
            <person name="Ndikumana S."/>
            <person name="Pagni M."/>
            <person name="Petitpierre D."/>
            <person name="Requena N."/>
            <person name="Rosikiewicz P."/>
            <person name="Riley R."/>
            <person name="Saito K."/>
            <person name="San Clemente H."/>
            <person name="Shapiro H."/>
            <person name="van Tuinen D."/>
            <person name="Becard G."/>
            <person name="Bonfante P."/>
            <person name="Paszkowski U."/>
            <person name="Shachar-Hill Y."/>
            <person name="Young J.P."/>
            <person name="Sanders I.R."/>
            <person name="Henrissat B."/>
            <person name="Rensing S.A."/>
            <person name="Grigoriev I.V."/>
            <person name="Corradi N."/>
            <person name="Roux C."/>
            <person name="Martin F."/>
        </authorList>
    </citation>
    <scope>NUCLEOTIDE SEQUENCE</scope>
    <source>
        <strain evidence="1">DAOM 197198</strain>
    </source>
</reference>
<organism evidence="1">
    <name type="scientific">Rhizophagus irregularis (strain DAOM 181602 / DAOM 197198 / MUCL 43194)</name>
    <name type="common">Arbuscular mycorrhizal fungus</name>
    <name type="synonym">Glomus intraradices</name>
    <dbReference type="NCBI Taxonomy" id="747089"/>
    <lineage>
        <taxon>Eukaryota</taxon>
        <taxon>Fungi</taxon>
        <taxon>Fungi incertae sedis</taxon>
        <taxon>Mucoromycota</taxon>
        <taxon>Glomeromycotina</taxon>
        <taxon>Glomeromycetes</taxon>
        <taxon>Glomerales</taxon>
        <taxon>Glomeraceae</taxon>
        <taxon>Rhizophagus</taxon>
    </lineage>
</organism>
<evidence type="ECO:0000313" key="1">
    <source>
        <dbReference type="EMBL" id="ESA21072.1"/>
    </source>
</evidence>
<dbReference type="EMBL" id="KI276760">
    <property type="protein sequence ID" value="ESA21072.1"/>
    <property type="molecule type" value="Genomic_DNA"/>
</dbReference>